<sequence length="302" mass="34804">MGELSKKIGEFGEQVVDDFLKEIGWGQAQKGIQLTNLFKDKYDKLTYGIDFLVSYECPLIDNSIKNILISVKYHKEKYPDNYKTLAKAHLIELSEMMHSFDFSEEKSGANQMLNGNIVEDIGVLIWLCHKDSITDLREELKNIRVDLPYDRTKIILLDNIQVDFLLTSIFFIKSIFTNPGFEFYYPNTGQNINPLTKVNSGVLLPIEFISSPILPFKTTENNIITLSIVTSESFNKNNLRRIIGLAQELSTNLPNQILLAFPDYDELEHLNDFNIVKSEFSNNNFTGKIHIANYNNNRFRIR</sequence>
<dbReference type="InterPro" id="IPR058873">
    <property type="entry name" value="PDDEXK_GAPS4"/>
</dbReference>
<dbReference type="Pfam" id="PF26115">
    <property type="entry name" value="PDDEXK_GAPS4"/>
    <property type="match status" value="1"/>
</dbReference>
<dbReference type="OrthoDB" id="2680225at2"/>
<reference evidence="2 3" key="1">
    <citation type="submission" date="2018-10" db="EMBL/GenBank/DDBJ databases">
        <title>Genomic Encyclopedia of Archaeal and Bacterial Type Strains, Phase II (KMG-II): from individual species to whole genera.</title>
        <authorList>
            <person name="Goeker M."/>
        </authorList>
    </citation>
    <scope>NUCLEOTIDE SEQUENCE [LARGE SCALE GENOMIC DNA]</scope>
    <source>
        <strain evidence="2 3">DSM 18602</strain>
    </source>
</reference>
<evidence type="ECO:0000313" key="3">
    <source>
        <dbReference type="Proteomes" id="UP000268007"/>
    </source>
</evidence>
<dbReference type="AlphaFoldDB" id="A0A495J5K2"/>
<evidence type="ECO:0000259" key="1">
    <source>
        <dbReference type="Pfam" id="PF26115"/>
    </source>
</evidence>
<protein>
    <recommendedName>
        <fullName evidence="1">GAPS4 PD-(D/E)XK nuclease domain-containing protein</fullName>
    </recommendedName>
</protein>
<comment type="caution">
    <text evidence="2">The sequence shown here is derived from an EMBL/GenBank/DDBJ whole genome shotgun (WGS) entry which is preliminary data.</text>
</comment>
<keyword evidence="3" id="KW-1185">Reference proteome</keyword>
<organism evidence="2 3">
    <name type="scientific">Mucilaginibacter gracilis</name>
    <dbReference type="NCBI Taxonomy" id="423350"/>
    <lineage>
        <taxon>Bacteria</taxon>
        <taxon>Pseudomonadati</taxon>
        <taxon>Bacteroidota</taxon>
        <taxon>Sphingobacteriia</taxon>
        <taxon>Sphingobacteriales</taxon>
        <taxon>Sphingobacteriaceae</taxon>
        <taxon>Mucilaginibacter</taxon>
    </lineage>
</organism>
<dbReference type="RefSeq" id="WP_121199782.1">
    <property type="nucleotide sequence ID" value="NZ_RBKU01000001.1"/>
</dbReference>
<dbReference type="EMBL" id="RBKU01000001">
    <property type="protein sequence ID" value="RKR84266.1"/>
    <property type="molecule type" value="Genomic_DNA"/>
</dbReference>
<accession>A0A495J5K2</accession>
<dbReference type="Proteomes" id="UP000268007">
    <property type="component" value="Unassembled WGS sequence"/>
</dbReference>
<proteinExistence type="predicted"/>
<name>A0A495J5K2_9SPHI</name>
<evidence type="ECO:0000313" key="2">
    <source>
        <dbReference type="EMBL" id="RKR84266.1"/>
    </source>
</evidence>
<gene>
    <name evidence="2" type="ORF">BDD43_4498</name>
</gene>
<feature type="domain" description="GAPS4 PD-(D/E)XK nuclease" evidence="1">
    <location>
        <begin position="1"/>
        <end position="160"/>
    </location>
</feature>